<keyword evidence="8" id="KW-0238">DNA-binding</keyword>
<feature type="domain" description="SF4 helicase" evidence="12">
    <location>
        <begin position="193"/>
        <end position="331"/>
    </location>
</feature>
<dbReference type="InterPro" id="IPR027417">
    <property type="entry name" value="P-loop_NTPase"/>
</dbReference>
<dbReference type="PROSITE" id="PS51199">
    <property type="entry name" value="SF4_HELICASE"/>
    <property type="match status" value="1"/>
</dbReference>
<comment type="similarity">
    <text evidence="1">Belongs to the helicase family. DnaB subfamily.</text>
</comment>
<organism evidence="13">
    <name type="scientific">marine sediment metagenome</name>
    <dbReference type="NCBI Taxonomy" id="412755"/>
    <lineage>
        <taxon>unclassified sequences</taxon>
        <taxon>metagenomes</taxon>
        <taxon>ecological metagenomes</taxon>
    </lineage>
</organism>
<keyword evidence="4" id="KW-0547">Nucleotide-binding</keyword>
<evidence type="ECO:0000256" key="10">
    <source>
        <dbReference type="ARBA" id="ARBA00044969"/>
    </source>
</evidence>
<keyword evidence="3" id="KW-0235">DNA replication</keyword>
<dbReference type="GO" id="GO:0006269">
    <property type="term" value="P:DNA replication, synthesis of primer"/>
    <property type="evidence" value="ECO:0007669"/>
    <property type="project" value="UniProtKB-KW"/>
</dbReference>
<evidence type="ECO:0000256" key="3">
    <source>
        <dbReference type="ARBA" id="ARBA00022705"/>
    </source>
</evidence>
<dbReference type="PANTHER" id="PTHR30153">
    <property type="entry name" value="REPLICATIVE DNA HELICASE DNAB"/>
    <property type="match status" value="1"/>
</dbReference>
<evidence type="ECO:0000256" key="4">
    <source>
        <dbReference type="ARBA" id="ARBA00022741"/>
    </source>
</evidence>
<evidence type="ECO:0000256" key="5">
    <source>
        <dbReference type="ARBA" id="ARBA00022801"/>
    </source>
</evidence>
<dbReference type="InterPro" id="IPR007693">
    <property type="entry name" value="DNA_helicase_DnaB-like_N"/>
</dbReference>
<dbReference type="FunFam" id="1.10.860.10:FF:000001">
    <property type="entry name" value="Replicative DNA helicase"/>
    <property type="match status" value="1"/>
</dbReference>
<dbReference type="AlphaFoldDB" id="A0A0F9C9S7"/>
<evidence type="ECO:0000256" key="1">
    <source>
        <dbReference type="ARBA" id="ARBA00008428"/>
    </source>
</evidence>
<dbReference type="Gene3D" id="3.40.50.300">
    <property type="entry name" value="P-loop containing nucleotide triphosphate hydrolases"/>
    <property type="match status" value="1"/>
</dbReference>
<comment type="caution">
    <text evidence="13">The sequence shown here is derived from an EMBL/GenBank/DDBJ whole genome shotgun (WGS) entry which is preliminary data.</text>
</comment>
<dbReference type="InterPro" id="IPR016136">
    <property type="entry name" value="DNA_helicase_N/primase_C"/>
</dbReference>
<dbReference type="GO" id="GO:0005524">
    <property type="term" value="F:ATP binding"/>
    <property type="evidence" value="ECO:0007669"/>
    <property type="project" value="UniProtKB-KW"/>
</dbReference>
<dbReference type="GO" id="GO:0043139">
    <property type="term" value="F:5'-3' DNA helicase activity"/>
    <property type="evidence" value="ECO:0007669"/>
    <property type="project" value="UniProtKB-EC"/>
</dbReference>
<dbReference type="Pfam" id="PF00772">
    <property type="entry name" value="DnaB"/>
    <property type="match status" value="1"/>
</dbReference>
<evidence type="ECO:0000256" key="7">
    <source>
        <dbReference type="ARBA" id="ARBA00022840"/>
    </source>
</evidence>
<keyword evidence="7" id="KW-0067">ATP-binding</keyword>
<keyword evidence="9" id="KW-0413">Isomerase</keyword>
<dbReference type="GO" id="GO:0003677">
    <property type="term" value="F:DNA binding"/>
    <property type="evidence" value="ECO:0007669"/>
    <property type="project" value="UniProtKB-KW"/>
</dbReference>
<dbReference type="Pfam" id="PF03796">
    <property type="entry name" value="DnaB_C"/>
    <property type="match status" value="1"/>
</dbReference>
<proteinExistence type="inferred from homology"/>
<dbReference type="SUPFAM" id="SSF48024">
    <property type="entry name" value="N-terminal domain of DnaB helicase"/>
    <property type="match status" value="1"/>
</dbReference>
<sequence>MTPETGIDRADRADRVDRLDRVPPQNLEAEQSVLGAILIENHALNRAIEVISEGDFYRESHRRIYAAIVELFDKGEAIDIITVSEQLSKSGALEQVGGNAYIGSLASQVPTAANVTFHSKIVREKALLRDLLRSSTDIASKVYEAAGEDAEDLVDFAEHAIFEIADKRTKGKLIPMKDVVKDSFKMIEELYGKKELITGVATGIYRMDEMTTGFQPGDLVVIGGRPSMGKTAFALNIAEHVAVDNKETVAVFSLEMATEQLVMRLLCSSARVNSNDVRRGRVKKEDWNMLTTAAGRLIEAPLYIDDSSNINVLEIRAKARRLKLEHGLGLI</sequence>
<protein>
    <recommendedName>
        <fullName evidence="10">DNA 5'-3' helicase</fullName>
        <ecNumber evidence="10">5.6.2.3</ecNumber>
    </recommendedName>
</protein>
<reference evidence="13" key="1">
    <citation type="journal article" date="2015" name="Nature">
        <title>Complex archaea that bridge the gap between prokaryotes and eukaryotes.</title>
        <authorList>
            <person name="Spang A."/>
            <person name="Saw J.H."/>
            <person name="Jorgensen S.L."/>
            <person name="Zaremba-Niedzwiedzka K."/>
            <person name="Martijn J."/>
            <person name="Lind A.E."/>
            <person name="van Eijk R."/>
            <person name="Schleper C."/>
            <person name="Guy L."/>
            <person name="Ettema T.J."/>
        </authorList>
    </citation>
    <scope>NUCLEOTIDE SEQUENCE</scope>
</reference>
<evidence type="ECO:0000256" key="9">
    <source>
        <dbReference type="ARBA" id="ARBA00023235"/>
    </source>
</evidence>
<dbReference type="InterPro" id="IPR007694">
    <property type="entry name" value="DNA_helicase_DnaB-like_C"/>
</dbReference>
<evidence type="ECO:0000256" key="11">
    <source>
        <dbReference type="ARBA" id="ARBA00048954"/>
    </source>
</evidence>
<accession>A0A0F9C9S7</accession>
<gene>
    <name evidence="13" type="ORF">LCGC14_2693160</name>
</gene>
<dbReference type="EC" id="5.6.2.3" evidence="10"/>
<name>A0A0F9C9S7_9ZZZZ</name>
<dbReference type="PANTHER" id="PTHR30153:SF2">
    <property type="entry name" value="REPLICATIVE DNA HELICASE"/>
    <property type="match status" value="1"/>
</dbReference>
<evidence type="ECO:0000256" key="6">
    <source>
        <dbReference type="ARBA" id="ARBA00022806"/>
    </source>
</evidence>
<evidence type="ECO:0000256" key="2">
    <source>
        <dbReference type="ARBA" id="ARBA00022515"/>
    </source>
</evidence>
<comment type="catalytic activity">
    <reaction evidence="11">
        <text>ATP + H2O = ADP + phosphate + H(+)</text>
        <dbReference type="Rhea" id="RHEA:13065"/>
        <dbReference type="ChEBI" id="CHEBI:15377"/>
        <dbReference type="ChEBI" id="CHEBI:15378"/>
        <dbReference type="ChEBI" id="CHEBI:30616"/>
        <dbReference type="ChEBI" id="CHEBI:43474"/>
        <dbReference type="ChEBI" id="CHEBI:456216"/>
        <dbReference type="EC" id="5.6.2.3"/>
    </reaction>
</comment>
<evidence type="ECO:0000313" key="13">
    <source>
        <dbReference type="EMBL" id="KKK93411.1"/>
    </source>
</evidence>
<keyword evidence="5" id="KW-0378">Hydrolase</keyword>
<keyword evidence="2" id="KW-0639">Primosome</keyword>
<feature type="non-terminal residue" evidence="13">
    <location>
        <position position="331"/>
    </location>
</feature>
<dbReference type="InterPro" id="IPR036185">
    <property type="entry name" value="DNA_heli_DnaB-like_N_sf"/>
</dbReference>
<dbReference type="GO" id="GO:1990077">
    <property type="term" value="C:primosome complex"/>
    <property type="evidence" value="ECO:0007669"/>
    <property type="project" value="UniProtKB-KW"/>
</dbReference>
<keyword evidence="6" id="KW-0347">Helicase</keyword>
<evidence type="ECO:0000259" key="12">
    <source>
        <dbReference type="PROSITE" id="PS51199"/>
    </source>
</evidence>
<dbReference type="EMBL" id="LAZR01047786">
    <property type="protein sequence ID" value="KKK93411.1"/>
    <property type="molecule type" value="Genomic_DNA"/>
</dbReference>
<dbReference type="GO" id="GO:0016787">
    <property type="term" value="F:hydrolase activity"/>
    <property type="evidence" value="ECO:0007669"/>
    <property type="project" value="UniProtKB-KW"/>
</dbReference>
<dbReference type="SUPFAM" id="SSF52540">
    <property type="entry name" value="P-loop containing nucleoside triphosphate hydrolases"/>
    <property type="match status" value="1"/>
</dbReference>
<evidence type="ECO:0000256" key="8">
    <source>
        <dbReference type="ARBA" id="ARBA00023125"/>
    </source>
</evidence>
<dbReference type="Gene3D" id="1.10.860.10">
    <property type="entry name" value="DNAb Helicase, Chain A"/>
    <property type="match status" value="1"/>
</dbReference>
<dbReference type="GO" id="GO:0005829">
    <property type="term" value="C:cytosol"/>
    <property type="evidence" value="ECO:0007669"/>
    <property type="project" value="TreeGrafter"/>
</dbReference>